<organism evidence="1">
    <name type="scientific">Streptomyces sp. NBC_00093</name>
    <dbReference type="NCBI Taxonomy" id="2975649"/>
    <lineage>
        <taxon>Bacteria</taxon>
        <taxon>Bacillati</taxon>
        <taxon>Actinomycetota</taxon>
        <taxon>Actinomycetes</taxon>
        <taxon>Kitasatosporales</taxon>
        <taxon>Streptomycetaceae</taxon>
        <taxon>Streptomyces</taxon>
    </lineage>
</organism>
<dbReference type="SUPFAM" id="SSF54637">
    <property type="entry name" value="Thioesterase/thiol ester dehydrase-isomerase"/>
    <property type="match status" value="1"/>
</dbReference>
<protein>
    <submittedName>
        <fullName evidence="1">Acyl-CoA thioesterase</fullName>
    </submittedName>
</protein>
<dbReference type="InterPro" id="IPR029069">
    <property type="entry name" value="HotDog_dom_sf"/>
</dbReference>
<name>A0AAU2A6X0_9ACTN</name>
<dbReference type="AlphaFoldDB" id="A0AAU2A6X0"/>
<dbReference type="EMBL" id="CP108222">
    <property type="protein sequence ID" value="WTT20328.1"/>
    <property type="molecule type" value="Genomic_DNA"/>
</dbReference>
<sequence length="145" mass="16546">MDTFTTRRRIRMSDADIYGNVHNLSIIQYAEDAAIEWVWALRDELGIQTYWGTANVQASFTAPLPWTLDEVEMSLQTEKVGRASLSLVTRIRSDRGEHATVRSRYVRFDSTGSRSVSSPEERRWYSRYLTPDAPSTDRVLAGVQG</sequence>
<evidence type="ECO:0000313" key="1">
    <source>
        <dbReference type="EMBL" id="WTT20328.1"/>
    </source>
</evidence>
<proteinExistence type="predicted"/>
<reference evidence="1" key="1">
    <citation type="submission" date="2022-10" db="EMBL/GenBank/DDBJ databases">
        <title>The complete genomes of actinobacterial strains from the NBC collection.</title>
        <authorList>
            <person name="Joergensen T.S."/>
            <person name="Alvarez Arevalo M."/>
            <person name="Sterndorff E.B."/>
            <person name="Faurdal D."/>
            <person name="Vuksanovic O."/>
            <person name="Mourched A.-S."/>
            <person name="Charusanti P."/>
            <person name="Shaw S."/>
            <person name="Blin K."/>
            <person name="Weber T."/>
        </authorList>
    </citation>
    <scope>NUCLEOTIDE SEQUENCE</scope>
    <source>
        <strain evidence="1">NBC_00093</strain>
    </source>
</reference>
<dbReference type="Gene3D" id="3.10.129.10">
    <property type="entry name" value="Hotdog Thioesterase"/>
    <property type="match status" value="1"/>
</dbReference>
<dbReference type="CDD" id="cd00586">
    <property type="entry name" value="4HBT"/>
    <property type="match status" value="1"/>
</dbReference>
<gene>
    <name evidence="1" type="ORF">OHA22_34765</name>
</gene>
<dbReference type="Pfam" id="PF13279">
    <property type="entry name" value="4HBT_2"/>
    <property type="match status" value="1"/>
</dbReference>
<accession>A0AAU2A6X0</accession>